<name>A0A9D7SKD6_9BACT</name>
<dbReference type="PANTHER" id="PTHR33525">
    <property type="match status" value="1"/>
</dbReference>
<evidence type="ECO:0000259" key="1">
    <source>
        <dbReference type="PROSITE" id="PS51833"/>
    </source>
</evidence>
<dbReference type="InterPro" id="IPR013976">
    <property type="entry name" value="HDOD"/>
</dbReference>
<reference evidence="2" key="1">
    <citation type="submission" date="2020-10" db="EMBL/GenBank/DDBJ databases">
        <title>Connecting structure to function with the recovery of over 1000 high-quality activated sludge metagenome-assembled genomes encoding full-length rRNA genes using long-read sequencing.</title>
        <authorList>
            <person name="Singleton C.M."/>
            <person name="Petriglieri F."/>
            <person name="Kristensen J.M."/>
            <person name="Kirkegaard R.H."/>
            <person name="Michaelsen T.Y."/>
            <person name="Andersen M.H."/>
            <person name="Karst S.M."/>
            <person name="Dueholm M.S."/>
            <person name="Nielsen P.H."/>
            <person name="Albertsen M."/>
        </authorList>
    </citation>
    <scope>NUCLEOTIDE SEQUENCE</scope>
    <source>
        <strain evidence="2">Skiv_18-Q3-R9-52_MAXAC.067</strain>
    </source>
</reference>
<dbReference type="SUPFAM" id="SSF109604">
    <property type="entry name" value="HD-domain/PDEase-like"/>
    <property type="match status" value="1"/>
</dbReference>
<proteinExistence type="predicted"/>
<dbReference type="AlphaFoldDB" id="A0A9D7SKD6"/>
<organism evidence="2 3">
    <name type="scientific">Candidatus Geothrix skivensis</name>
    <dbReference type="NCBI Taxonomy" id="2954439"/>
    <lineage>
        <taxon>Bacteria</taxon>
        <taxon>Pseudomonadati</taxon>
        <taxon>Acidobacteriota</taxon>
        <taxon>Holophagae</taxon>
        <taxon>Holophagales</taxon>
        <taxon>Holophagaceae</taxon>
        <taxon>Geothrix</taxon>
    </lineage>
</organism>
<gene>
    <name evidence="2" type="ORF">IPP58_15705</name>
</gene>
<dbReference type="NCBIfam" id="TIGR00277">
    <property type="entry name" value="HDIG"/>
    <property type="match status" value="1"/>
</dbReference>
<dbReference type="Pfam" id="PF08668">
    <property type="entry name" value="HDOD"/>
    <property type="match status" value="1"/>
</dbReference>
<comment type="caution">
    <text evidence="2">The sequence shown here is derived from an EMBL/GenBank/DDBJ whole genome shotgun (WGS) entry which is preliminary data.</text>
</comment>
<dbReference type="Proteomes" id="UP000886657">
    <property type="component" value="Unassembled WGS sequence"/>
</dbReference>
<dbReference type="PROSITE" id="PS51833">
    <property type="entry name" value="HDOD"/>
    <property type="match status" value="1"/>
</dbReference>
<evidence type="ECO:0000313" key="2">
    <source>
        <dbReference type="EMBL" id="MBK9797893.1"/>
    </source>
</evidence>
<dbReference type="InterPro" id="IPR003607">
    <property type="entry name" value="HD/PDEase_dom"/>
</dbReference>
<accession>A0A9D7SKD6</accession>
<dbReference type="EMBL" id="JADKIO010000012">
    <property type="protein sequence ID" value="MBK9797893.1"/>
    <property type="molecule type" value="Genomic_DNA"/>
</dbReference>
<dbReference type="Gene3D" id="1.10.3210.10">
    <property type="entry name" value="Hypothetical protein af1432"/>
    <property type="match status" value="1"/>
</dbReference>
<protein>
    <submittedName>
        <fullName evidence="2">HDOD domain-containing protein</fullName>
    </submittedName>
</protein>
<feature type="domain" description="HDOD" evidence="1">
    <location>
        <begin position="20"/>
        <end position="214"/>
    </location>
</feature>
<dbReference type="PANTHER" id="PTHR33525:SF3">
    <property type="entry name" value="RIBONUCLEASE Y"/>
    <property type="match status" value="1"/>
</dbReference>
<dbReference type="InterPro" id="IPR006675">
    <property type="entry name" value="HDIG_dom"/>
</dbReference>
<sequence length="287" mass="31221">MRDASMPMSPQDVIQNLGELPPLPQVATRVIRLSANSDTSSDDLQNLIRMDQALSAQVLRIANSAMFGRVREVTTLTQAILTLGFATTRSVVLASSVKNLYTRGPVGLQERVLWEHALVTAITGSAFAKAMGFSTMEEVFLAGLMHDIGKCVMALKFPEAYGALLRRINGEEGDPIGMELDAFGFDHTMVGEALLRSWNIAEGVEAAVRWHHDPLHAAAQHRRQVAAVALGNQMAIDLQVGVGMPDALAGATWEAMDILQLDDSSYQVHRTTALRALEQDKALLTDF</sequence>
<dbReference type="InterPro" id="IPR052340">
    <property type="entry name" value="RNase_Y/CdgJ"/>
</dbReference>
<evidence type="ECO:0000313" key="3">
    <source>
        <dbReference type="Proteomes" id="UP000886657"/>
    </source>
</evidence>
<dbReference type="CDD" id="cd00077">
    <property type="entry name" value="HDc"/>
    <property type="match status" value="1"/>
</dbReference>